<evidence type="ECO:0000313" key="4">
    <source>
        <dbReference type="Proteomes" id="UP001220010"/>
    </source>
</evidence>
<accession>A0ABT5X4M6</accession>
<dbReference type="Proteomes" id="UP001220010">
    <property type="component" value="Unassembled WGS sequence"/>
</dbReference>
<comment type="caution">
    <text evidence="3">The sequence shown here is derived from an EMBL/GenBank/DDBJ whole genome shotgun (WGS) entry which is preliminary data.</text>
</comment>
<proteinExistence type="predicted"/>
<dbReference type="Gene3D" id="2.60.300.12">
    <property type="entry name" value="HesB-like domain"/>
    <property type="match status" value="1"/>
</dbReference>
<evidence type="ECO:0000256" key="1">
    <source>
        <dbReference type="SAM" id="MobiDB-lite"/>
    </source>
</evidence>
<name>A0ABT5X4M6_9EURY</name>
<dbReference type="InterPro" id="IPR035903">
    <property type="entry name" value="HesB-like_dom_sf"/>
</dbReference>
<protein>
    <submittedName>
        <fullName evidence="3">Iron-sulfur cluster biosynthesis family protein</fullName>
    </submittedName>
</protein>
<dbReference type="Pfam" id="PF01521">
    <property type="entry name" value="Fe-S_biosyn"/>
    <property type="match status" value="1"/>
</dbReference>
<feature type="region of interest" description="Disordered" evidence="1">
    <location>
        <begin position="95"/>
        <end position="117"/>
    </location>
</feature>
<organism evidence="3 4">
    <name type="scientific">Candidatus Methanocrinis natronophilus</name>
    <dbReference type="NCBI Taxonomy" id="3033396"/>
    <lineage>
        <taxon>Archaea</taxon>
        <taxon>Methanobacteriati</taxon>
        <taxon>Methanobacteriota</taxon>
        <taxon>Stenosarchaea group</taxon>
        <taxon>Methanomicrobia</taxon>
        <taxon>Methanotrichales</taxon>
        <taxon>Methanotrichaceae</taxon>
        <taxon>Methanocrinis</taxon>
    </lineage>
</organism>
<keyword evidence="4" id="KW-1185">Reference proteome</keyword>
<sequence length="117" mass="12511">MIEITDVAAEVLKENMIEGRVIRMILAATDATGANYVLAWGDAEEGDLIYESNGVQVHLSPEDAEILGDSPTVIDYVDTEDLGRGFVIQGHEDDDSCGCGHDHGEEDDHGCGCGHGH</sequence>
<dbReference type="InterPro" id="IPR000361">
    <property type="entry name" value="ATAP_core_dom"/>
</dbReference>
<dbReference type="EMBL" id="JARFPK010000001">
    <property type="protein sequence ID" value="MDF0589643.1"/>
    <property type="molecule type" value="Genomic_DNA"/>
</dbReference>
<dbReference type="SUPFAM" id="SSF89360">
    <property type="entry name" value="HesB-like domain"/>
    <property type="match status" value="1"/>
</dbReference>
<dbReference type="RefSeq" id="WP_316965402.1">
    <property type="nucleotide sequence ID" value="NZ_JARFPK010000001.1"/>
</dbReference>
<gene>
    <name evidence="3" type="ORF">P0O15_00400</name>
</gene>
<feature type="domain" description="Core" evidence="2">
    <location>
        <begin position="2"/>
        <end position="100"/>
    </location>
</feature>
<evidence type="ECO:0000259" key="2">
    <source>
        <dbReference type="Pfam" id="PF01521"/>
    </source>
</evidence>
<reference evidence="3 4" key="1">
    <citation type="submission" date="2023-03" db="EMBL/GenBank/DDBJ databases">
        <title>WGS of Methanotrichaceae archaeon Mx.</title>
        <authorList>
            <person name="Sorokin D.Y."/>
            <person name="Merkel A.Y."/>
        </authorList>
    </citation>
    <scope>NUCLEOTIDE SEQUENCE [LARGE SCALE GENOMIC DNA]</scope>
    <source>
        <strain evidence="3 4">Mx</strain>
    </source>
</reference>
<feature type="compositionally biased region" description="Basic and acidic residues" evidence="1">
    <location>
        <begin position="100"/>
        <end position="110"/>
    </location>
</feature>
<evidence type="ECO:0000313" key="3">
    <source>
        <dbReference type="EMBL" id="MDF0589643.1"/>
    </source>
</evidence>